<accession>A0A4S8LQG4</accession>
<sequence>MELFMLSLGCLSWIRSVQVDIIRHRLGALVPIDIYTGHWRPLKISSPKKETNSHMRRKHETEAIWRMGIIVPLSWDCYFSTAASEQNTSIR</sequence>
<name>A0A4S8LQG4_DENBC</name>
<gene>
    <name evidence="1" type="ORF">K435DRAFT_226172</name>
</gene>
<proteinExistence type="predicted"/>
<reference evidence="1 2" key="1">
    <citation type="journal article" date="2019" name="Nat. Ecol. Evol.">
        <title>Megaphylogeny resolves global patterns of mushroom evolution.</title>
        <authorList>
            <person name="Varga T."/>
            <person name="Krizsan K."/>
            <person name="Foldi C."/>
            <person name="Dima B."/>
            <person name="Sanchez-Garcia M."/>
            <person name="Sanchez-Ramirez S."/>
            <person name="Szollosi G.J."/>
            <person name="Szarkandi J.G."/>
            <person name="Papp V."/>
            <person name="Albert L."/>
            <person name="Andreopoulos W."/>
            <person name="Angelini C."/>
            <person name="Antonin V."/>
            <person name="Barry K.W."/>
            <person name="Bougher N.L."/>
            <person name="Buchanan P."/>
            <person name="Buyck B."/>
            <person name="Bense V."/>
            <person name="Catcheside P."/>
            <person name="Chovatia M."/>
            <person name="Cooper J."/>
            <person name="Damon W."/>
            <person name="Desjardin D."/>
            <person name="Finy P."/>
            <person name="Geml J."/>
            <person name="Haridas S."/>
            <person name="Hughes K."/>
            <person name="Justo A."/>
            <person name="Karasinski D."/>
            <person name="Kautmanova I."/>
            <person name="Kiss B."/>
            <person name="Kocsube S."/>
            <person name="Kotiranta H."/>
            <person name="LaButti K.M."/>
            <person name="Lechner B.E."/>
            <person name="Liimatainen K."/>
            <person name="Lipzen A."/>
            <person name="Lukacs Z."/>
            <person name="Mihaltcheva S."/>
            <person name="Morgado L.N."/>
            <person name="Niskanen T."/>
            <person name="Noordeloos M.E."/>
            <person name="Ohm R.A."/>
            <person name="Ortiz-Santana B."/>
            <person name="Ovrebo C."/>
            <person name="Racz N."/>
            <person name="Riley R."/>
            <person name="Savchenko A."/>
            <person name="Shiryaev A."/>
            <person name="Soop K."/>
            <person name="Spirin V."/>
            <person name="Szebenyi C."/>
            <person name="Tomsovsky M."/>
            <person name="Tulloss R.E."/>
            <person name="Uehling J."/>
            <person name="Grigoriev I.V."/>
            <person name="Vagvolgyi C."/>
            <person name="Papp T."/>
            <person name="Martin F.M."/>
            <person name="Miettinen O."/>
            <person name="Hibbett D.S."/>
            <person name="Nagy L.G."/>
        </authorList>
    </citation>
    <scope>NUCLEOTIDE SEQUENCE [LARGE SCALE GENOMIC DNA]</scope>
    <source>
        <strain evidence="1 2">CBS 962.96</strain>
    </source>
</reference>
<dbReference type="EMBL" id="ML179300">
    <property type="protein sequence ID" value="THU91686.1"/>
    <property type="molecule type" value="Genomic_DNA"/>
</dbReference>
<evidence type="ECO:0000313" key="1">
    <source>
        <dbReference type="EMBL" id="THU91686.1"/>
    </source>
</evidence>
<keyword evidence="2" id="KW-1185">Reference proteome</keyword>
<organism evidence="1 2">
    <name type="scientific">Dendrothele bispora (strain CBS 962.96)</name>
    <dbReference type="NCBI Taxonomy" id="1314807"/>
    <lineage>
        <taxon>Eukaryota</taxon>
        <taxon>Fungi</taxon>
        <taxon>Dikarya</taxon>
        <taxon>Basidiomycota</taxon>
        <taxon>Agaricomycotina</taxon>
        <taxon>Agaricomycetes</taxon>
        <taxon>Agaricomycetidae</taxon>
        <taxon>Agaricales</taxon>
        <taxon>Agaricales incertae sedis</taxon>
        <taxon>Dendrothele</taxon>
    </lineage>
</organism>
<dbReference type="Proteomes" id="UP000297245">
    <property type="component" value="Unassembled WGS sequence"/>
</dbReference>
<protein>
    <submittedName>
        <fullName evidence="1">Uncharacterized protein</fullName>
    </submittedName>
</protein>
<dbReference type="AlphaFoldDB" id="A0A4S8LQG4"/>
<evidence type="ECO:0000313" key="2">
    <source>
        <dbReference type="Proteomes" id="UP000297245"/>
    </source>
</evidence>